<dbReference type="Proteomes" id="UP000749010">
    <property type="component" value="Unassembled WGS sequence"/>
</dbReference>
<dbReference type="PROSITE" id="PS50883">
    <property type="entry name" value="EAL"/>
    <property type="match status" value="1"/>
</dbReference>
<dbReference type="Pfam" id="PF00563">
    <property type="entry name" value="EAL"/>
    <property type="match status" value="1"/>
</dbReference>
<dbReference type="InterPro" id="IPR035919">
    <property type="entry name" value="EAL_sf"/>
</dbReference>
<feature type="region of interest" description="Disordered" evidence="1">
    <location>
        <begin position="130"/>
        <end position="152"/>
    </location>
</feature>
<comment type="caution">
    <text evidence="3">The sequence shown here is derived from an EMBL/GenBank/DDBJ whole genome shotgun (WGS) entry which is preliminary data.</text>
</comment>
<organism evidence="3 4">
    <name type="scientific">Candidatus Accumulibacter phosphatis</name>
    <dbReference type="NCBI Taxonomy" id="327160"/>
    <lineage>
        <taxon>Bacteria</taxon>
        <taxon>Pseudomonadati</taxon>
        <taxon>Pseudomonadota</taxon>
        <taxon>Betaproteobacteria</taxon>
        <taxon>Candidatus Accumulibacter</taxon>
    </lineage>
</organism>
<evidence type="ECO:0000256" key="1">
    <source>
        <dbReference type="SAM" id="MobiDB-lite"/>
    </source>
</evidence>
<dbReference type="EMBL" id="SPMY01000033">
    <property type="protein sequence ID" value="NMQ28406.1"/>
    <property type="molecule type" value="Genomic_DNA"/>
</dbReference>
<evidence type="ECO:0000259" key="2">
    <source>
        <dbReference type="PROSITE" id="PS50883"/>
    </source>
</evidence>
<dbReference type="InterPro" id="IPR050706">
    <property type="entry name" value="Cyclic-di-GMP_PDE-like"/>
</dbReference>
<sequence>MLVTDANLLVDRVEDSIEKMLALKARGVGFSLDDFGTGYSSLSCLKRLPLNQLKIDQSFVRDILSDPSDAEIARIVVALARSRALAVIAEGVETPAQRDFLEDSGCYLYQGNFFNVKVAQATHETPISLREKGQGKEGNGHDFHDLGCLDMS</sequence>
<evidence type="ECO:0000313" key="3">
    <source>
        <dbReference type="EMBL" id="NMQ28406.1"/>
    </source>
</evidence>
<keyword evidence="4" id="KW-1185">Reference proteome</keyword>
<reference evidence="3 4" key="1">
    <citation type="submission" date="2019-03" db="EMBL/GenBank/DDBJ databases">
        <title>Metabolic reconstructions from genomes of highly enriched 'Candidatus Accumulibacter' and 'Candidatus Competibacter' bioreactor populations.</title>
        <authorList>
            <person name="Annavajhala M.K."/>
            <person name="Welles L."/>
            <person name="Abbas B."/>
            <person name="Sorokin D."/>
            <person name="Park H."/>
            <person name="Van Loosdrecht M."/>
            <person name="Chandran K."/>
        </authorList>
    </citation>
    <scope>NUCLEOTIDE SEQUENCE [LARGE SCALE GENOMIC DNA]</scope>
    <source>
        <strain evidence="3 4">SBR_S</strain>
    </source>
</reference>
<dbReference type="SMART" id="SM00052">
    <property type="entry name" value="EAL"/>
    <property type="match status" value="1"/>
</dbReference>
<name>A0ABX1TVU6_9PROT</name>
<dbReference type="PANTHER" id="PTHR33121">
    <property type="entry name" value="CYCLIC DI-GMP PHOSPHODIESTERASE PDEF"/>
    <property type="match status" value="1"/>
</dbReference>
<dbReference type="Gene3D" id="3.20.20.450">
    <property type="entry name" value="EAL domain"/>
    <property type="match status" value="1"/>
</dbReference>
<feature type="domain" description="EAL" evidence="2">
    <location>
        <begin position="1"/>
        <end position="131"/>
    </location>
</feature>
<accession>A0ABX1TVU6</accession>
<protein>
    <submittedName>
        <fullName evidence="3">EAL domain-containing protein</fullName>
    </submittedName>
</protein>
<dbReference type="PANTHER" id="PTHR33121:SF70">
    <property type="entry name" value="SIGNALING PROTEIN YKOW"/>
    <property type="match status" value="1"/>
</dbReference>
<dbReference type="SUPFAM" id="SSF141868">
    <property type="entry name" value="EAL domain-like"/>
    <property type="match status" value="1"/>
</dbReference>
<dbReference type="InterPro" id="IPR001633">
    <property type="entry name" value="EAL_dom"/>
</dbReference>
<evidence type="ECO:0000313" key="4">
    <source>
        <dbReference type="Proteomes" id="UP000749010"/>
    </source>
</evidence>
<gene>
    <name evidence="3" type="ORF">E4Q23_11960</name>
</gene>
<dbReference type="CDD" id="cd01948">
    <property type="entry name" value="EAL"/>
    <property type="match status" value="1"/>
</dbReference>
<proteinExistence type="predicted"/>